<dbReference type="Proteomes" id="UP000003111">
    <property type="component" value="Unassembled WGS sequence"/>
</dbReference>
<evidence type="ECO:0000313" key="1">
    <source>
        <dbReference type="EMBL" id="EFQ83233.1"/>
    </source>
</evidence>
<comment type="caution">
    <text evidence="1">The sequence shown here is derived from an EMBL/GenBank/DDBJ whole genome shotgun (WGS) entry which is preliminary data.</text>
</comment>
<keyword evidence="2" id="KW-1185">Reference proteome</keyword>
<sequence>MWKYVPTQEVIMAQYIFDLSRFQLECDEGESTTEYVVELLNLPEVVGSDVDYWSALEGFALDSLLPEHVGQPYEVTRFAGPCDADRGRDMVYLALSYEDAAAA</sequence>
<proteinExistence type="predicted"/>
<accession>E2SBU7</accession>
<dbReference type="EMBL" id="ACLF03000005">
    <property type="protein sequence ID" value="EFQ83233.1"/>
    <property type="molecule type" value="Genomic_DNA"/>
</dbReference>
<reference evidence="1" key="1">
    <citation type="submission" date="2010-08" db="EMBL/GenBank/DDBJ databases">
        <authorList>
            <person name="Muzny D."/>
            <person name="Qin X."/>
            <person name="Buhay C."/>
            <person name="Dugan-Rocha S."/>
            <person name="Ding Y."/>
            <person name="Chen G."/>
            <person name="Hawes A."/>
            <person name="Holder M."/>
            <person name="Jhangiani S."/>
            <person name="Johnson A."/>
            <person name="Khan Z."/>
            <person name="Li Z."/>
            <person name="Liu W."/>
            <person name="Liu X."/>
            <person name="Perez L."/>
            <person name="Shen H."/>
            <person name="Wang Q."/>
            <person name="Watt J."/>
            <person name="Xi L."/>
            <person name="Xin Y."/>
            <person name="Zhou J."/>
            <person name="Deng J."/>
            <person name="Jiang H."/>
            <person name="Liu Y."/>
            <person name="Qu J."/>
            <person name="Song X.-Z."/>
            <person name="Zhang L."/>
            <person name="Villasana D."/>
            <person name="Johnson A."/>
            <person name="Liu J."/>
            <person name="Liyanage D."/>
            <person name="Lorensuhewa L."/>
            <person name="Robinson T."/>
            <person name="Song A."/>
            <person name="Song B.-B."/>
            <person name="Dinh H."/>
            <person name="Thornton R."/>
            <person name="Coyle M."/>
            <person name="Francisco L."/>
            <person name="Jackson L."/>
            <person name="Javaid M."/>
            <person name="Korchina V."/>
            <person name="Kovar C."/>
            <person name="Mata R."/>
            <person name="Mathew T."/>
            <person name="Ngo R."/>
            <person name="Nguyen L."/>
            <person name="Nguyen N."/>
            <person name="Okwuonu G."/>
            <person name="Ongeri F."/>
            <person name="Pham C."/>
            <person name="Simmons D."/>
            <person name="Wilczek-Boney K."/>
            <person name="Hale W."/>
            <person name="Jakkamsetti A."/>
            <person name="Pham P."/>
            <person name="Ruth R."/>
            <person name="San Lucas F."/>
            <person name="Warren J."/>
            <person name="Zhang J."/>
            <person name="Zhao Z."/>
            <person name="Zhou C."/>
            <person name="Zhu D."/>
            <person name="Lee S."/>
            <person name="Bess C."/>
            <person name="Blankenburg K."/>
            <person name="Forbes L."/>
            <person name="Fu Q."/>
            <person name="Gubbala S."/>
            <person name="Hirani K."/>
            <person name="Jayaseelan J.C."/>
            <person name="Lara F."/>
            <person name="Munidasa M."/>
            <person name="Palculict T."/>
            <person name="Patil S."/>
            <person name="Pu L.-L."/>
            <person name="Saada N."/>
            <person name="Tang L."/>
            <person name="Weissenberger G."/>
            <person name="Zhu Y."/>
            <person name="Hemphill L."/>
            <person name="Shang Y."/>
            <person name="Youmans B."/>
            <person name="Ayvaz T."/>
            <person name="Ross M."/>
            <person name="Santibanez J."/>
            <person name="Aqrawi P."/>
            <person name="Gross S."/>
            <person name="Joshi V."/>
            <person name="Fowler G."/>
            <person name="Nazareth L."/>
            <person name="Reid J."/>
            <person name="Worley K."/>
            <person name="Petrosino J."/>
            <person name="Highlander S."/>
            <person name="Gibbs R."/>
        </authorList>
    </citation>
    <scope>NUCLEOTIDE SEQUENCE [LARGE SCALE GENOMIC DNA]</scope>
    <source>
        <strain evidence="1">DSM 15272</strain>
    </source>
</reference>
<organism evidence="1 2">
    <name type="scientific">Aeromicrobium marinum DSM 15272</name>
    <dbReference type="NCBI Taxonomy" id="585531"/>
    <lineage>
        <taxon>Bacteria</taxon>
        <taxon>Bacillati</taxon>
        <taxon>Actinomycetota</taxon>
        <taxon>Actinomycetes</taxon>
        <taxon>Propionibacteriales</taxon>
        <taxon>Nocardioidaceae</taxon>
        <taxon>Aeromicrobium</taxon>
    </lineage>
</organism>
<gene>
    <name evidence="1" type="ORF">HMPREF0063_11506</name>
</gene>
<dbReference type="HOGENOM" id="CLU_2257728_0_0_11"/>
<protein>
    <submittedName>
        <fullName evidence="1">Uncharacterized protein</fullName>
    </submittedName>
</protein>
<dbReference type="AlphaFoldDB" id="E2SBU7"/>
<name>E2SBU7_9ACTN</name>
<evidence type="ECO:0000313" key="2">
    <source>
        <dbReference type="Proteomes" id="UP000003111"/>
    </source>
</evidence>